<dbReference type="Pfam" id="PF25852">
    <property type="entry name" value="DUF6242_C"/>
    <property type="match status" value="1"/>
</dbReference>
<name>A0ABX1B3J1_9ACTN</name>
<keyword evidence="5" id="KW-1185">Reference proteome</keyword>
<feature type="region of interest" description="Disordered" evidence="1">
    <location>
        <begin position="799"/>
        <end position="819"/>
    </location>
</feature>
<dbReference type="InterPro" id="IPR036278">
    <property type="entry name" value="Sialidase_sf"/>
</dbReference>
<organism evidence="4 5">
    <name type="scientific">Nonomuraea composti</name>
    <dbReference type="NCBI Taxonomy" id="2720023"/>
    <lineage>
        <taxon>Bacteria</taxon>
        <taxon>Bacillati</taxon>
        <taxon>Actinomycetota</taxon>
        <taxon>Actinomycetes</taxon>
        <taxon>Streptosporangiales</taxon>
        <taxon>Streptosporangiaceae</taxon>
        <taxon>Nonomuraea</taxon>
    </lineage>
</organism>
<evidence type="ECO:0000259" key="3">
    <source>
        <dbReference type="Pfam" id="PF25852"/>
    </source>
</evidence>
<reference evidence="4 5" key="1">
    <citation type="submission" date="2020-03" db="EMBL/GenBank/DDBJ databases">
        <title>WGS of actinomycetes isolated from Thailand.</title>
        <authorList>
            <person name="Thawai C."/>
        </authorList>
    </citation>
    <scope>NUCLEOTIDE SEQUENCE [LARGE SCALE GENOMIC DNA]</scope>
    <source>
        <strain evidence="4 5">FMUSA5-5</strain>
    </source>
</reference>
<proteinExistence type="predicted"/>
<feature type="region of interest" description="Disordered" evidence="1">
    <location>
        <begin position="831"/>
        <end position="858"/>
    </location>
</feature>
<dbReference type="RefSeq" id="WP_168010519.1">
    <property type="nucleotide sequence ID" value="NZ_JAATEP010000010.1"/>
</dbReference>
<feature type="region of interest" description="Disordered" evidence="1">
    <location>
        <begin position="1"/>
        <end position="100"/>
    </location>
</feature>
<accession>A0ABX1B3J1</accession>
<dbReference type="Gene3D" id="2.130.10.10">
    <property type="entry name" value="YVTN repeat-like/Quinoprotein amine dehydrogenase"/>
    <property type="match status" value="3"/>
</dbReference>
<protein>
    <recommendedName>
        <fullName evidence="3">DUF6242 domain-containing protein</fullName>
    </recommendedName>
</protein>
<comment type="caution">
    <text evidence="4">The sequence shown here is derived from an EMBL/GenBank/DDBJ whole genome shotgun (WGS) entry which is preliminary data.</text>
</comment>
<keyword evidence="2" id="KW-0812">Transmembrane</keyword>
<sequence>MTGGGWRSETGDPDGSPELVNERLSQPSLPPGERSSPPSGPLDERLSQPSLPPVERLSQPSSPFSYPSHPSHPSVPSVPSMPPTTELTDPDVGHPAPPGGPRKRFRSLLIGGASVAFAVVVAAGVLVASRQGDDQTAQLAGNLFAAGTTGAADGRQLELNGVAAMGATVVVAGGEDADSGYRTEFFLSKDAGRTFTRAQVRTAKGEPPVAGEVPRHLAAGPAGSAGWVALGDRVGGTVVWTSPDGASWTRQPDATASLAFGPRDRVADVAWTGGGFTAVGQTSDKGDFTDAAPVVWLSRDGRSWERRAGWRLHPPTGGTLALTDVASVKNAIVVRGESSIKPYDITWRSTDAGDTWQAFAVPGTSSEPELSFASTATAMLALRQGGSHATTYTSPDGVHWTTAAKIDVPGFKRLSRLTATPQAAVAAIETDSGIRLVRSVDGRSWQPAGTTAGGAEVRDTAAAGDNTVAVGAQDGTGALLAVRDKTGKEVPARIPDTSGSGKVVDALGTADGRVVAVGGANGDATVWTSADGSSWQPVQDKDKALTGQGRQRLTGVTAGFAGWLAVGSSGRTPGRPLVVTSADGESWRRADGAAAFQSTGKEPLIARATAAGPDGYVIVGEDGYGAGTWWSPDLKTWERGTPAGQDNLVGTPTTRRWMNSVTNGMFGFVAAGGVTDPNAYGGVFVRRPTVWISPDGRKWSLVRLPIPAGVNEGWLTHIASHDDVLVTAGTAVTGNGTGTAAFGYASTDGGRSWQQITLPVTAGEQSGVTAVATTPRGFVVAGTVGSPGDVVVWTSADGRSWKPEQPRGAGVSGPGDQRLSAFTTVDGELVGVGSTATGHGDEPTLWRRPLSPDEAGTP</sequence>
<dbReference type="SUPFAM" id="SSF110296">
    <property type="entry name" value="Oligoxyloglucan reducing end-specific cellobiohydrolase"/>
    <property type="match status" value="2"/>
</dbReference>
<dbReference type="Proteomes" id="UP000696294">
    <property type="component" value="Unassembled WGS sequence"/>
</dbReference>
<keyword evidence="2" id="KW-0472">Membrane</keyword>
<dbReference type="EMBL" id="JAATEP010000010">
    <property type="protein sequence ID" value="NJP91072.1"/>
    <property type="molecule type" value="Genomic_DNA"/>
</dbReference>
<evidence type="ECO:0000256" key="2">
    <source>
        <dbReference type="SAM" id="Phobius"/>
    </source>
</evidence>
<feature type="transmembrane region" description="Helical" evidence="2">
    <location>
        <begin position="108"/>
        <end position="128"/>
    </location>
</feature>
<dbReference type="SUPFAM" id="SSF50939">
    <property type="entry name" value="Sialidases"/>
    <property type="match status" value="1"/>
</dbReference>
<keyword evidence="2" id="KW-1133">Transmembrane helix</keyword>
<dbReference type="InterPro" id="IPR015943">
    <property type="entry name" value="WD40/YVTN_repeat-like_dom_sf"/>
</dbReference>
<gene>
    <name evidence="4" type="ORF">HCN51_16695</name>
</gene>
<evidence type="ECO:0000313" key="4">
    <source>
        <dbReference type="EMBL" id="NJP91072.1"/>
    </source>
</evidence>
<feature type="domain" description="DUF6242" evidence="3">
    <location>
        <begin position="383"/>
        <end position="593"/>
    </location>
</feature>
<evidence type="ECO:0000256" key="1">
    <source>
        <dbReference type="SAM" id="MobiDB-lite"/>
    </source>
</evidence>
<evidence type="ECO:0000313" key="5">
    <source>
        <dbReference type="Proteomes" id="UP000696294"/>
    </source>
</evidence>
<dbReference type="InterPro" id="IPR058667">
    <property type="entry name" value="DUF6242_C"/>
</dbReference>
<feature type="compositionally biased region" description="Low complexity" evidence="1">
    <location>
        <begin position="58"/>
        <end position="78"/>
    </location>
</feature>